<dbReference type="AlphaFoldDB" id="A0A1I4DP12"/>
<protein>
    <submittedName>
        <fullName evidence="1">Uncharacterized protein</fullName>
    </submittedName>
</protein>
<proteinExistence type="predicted"/>
<organism evidence="1 2">
    <name type="scientific">Streptosporangium canum</name>
    <dbReference type="NCBI Taxonomy" id="324952"/>
    <lineage>
        <taxon>Bacteria</taxon>
        <taxon>Bacillati</taxon>
        <taxon>Actinomycetota</taxon>
        <taxon>Actinomycetes</taxon>
        <taxon>Streptosporangiales</taxon>
        <taxon>Streptosporangiaceae</taxon>
        <taxon>Streptosporangium</taxon>
    </lineage>
</organism>
<gene>
    <name evidence="1" type="ORF">SAMN05216275_14233</name>
</gene>
<dbReference type="EMBL" id="FOQY01000042">
    <property type="protein sequence ID" value="SFK94410.1"/>
    <property type="molecule type" value="Genomic_DNA"/>
</dbReference>
<sequence>MENARSTMPKSVILRIPGWRLIRSDQGRFWAFREKAFPPGALRAGAEPGVDADTFDDLKAEVDQQEEIAGRVTS</sequence>
<reference evidence="2" key="1">
    <citation type="submission" date="2016-10" db="EMBL/GenBank/DDBJ databases">
        <authorList>
            <person name="Varghese N."/>
            <person name="Submissions S."/>
        </authorList>
    </citation>
    <scope>NUCLEOTIDE SEQUENCE [LARGE SCALE GENOMIC DNA]</scope>
    <source>
        <strain evidence="2">CGMCC 4.2126</strain>
    </source>
</reference>
<evidence type="ECO:0000313" key="1">
    <source>
        <dbReference type="EMBL" id="SFK94410.1"/>
    </source>
</evidence>
<dbReference type="RefSeq" id="WP_143121252.1">
    <property type="nucleotide sequence ID" value="NZ_FOQY01000042.1"/>
</dbReference>
<accession>A0A1I4DP12</accession>
<name>A0A1I4DP12_9ACTN</name>
<dbReference type="Proteomes" id="UP000199111">
    <property type="component" value="Unassembled WGS sequence"/>
</dbReference>
<evidence type="ECO:0000313" key="2">
    <source>
        <dbReference type="Proteomes" id="UP000199111"/>
    </source>
</evidence>
<keyword evidence="2" id="KW-1185">Reference proteome</keyword>
<dbReference type="GeneID" id="96303015"/>